<sequence>MSRFLQIAGLVVGLVALVLQFAISMPASMAAGRSLPGSIVFYFSFFTILTNIAAVMVHASLLSPAGYAWFPAFAGQRMRAGVAVAITLVFIVYATVLAGLWQPQGLFLLCDILLHYITPFIFVLWWLIAGADGTTRWRDISWWMIYPLAYLAYVLIRAPFAGEVPYPFLDVDKNGAASVAVSALGVTALFIGLSALAVLIDHGIGRLRTKPATGMVSSRR</sequence>
<proteinExistence type="predicted"/>
<dbReference type="STRING" id="69974.MPLDJ20_120090"/>
<dbReference type="EMBL" id="CCNE01000002">
    <property type="protein sequence ID" value="CDX49765.1"/>
    <property type="molecule type" value="Genomic_DNA"/>
</dbReference>
<feature type="transmembrane region" description="Helical" evidence="1">
    <location>
        <begin position="82"/>
        <end position="100"/>
    </location>
</feature>
<feature type="transmembrane region" description="Helical" evidence="1">
    <location>
        <begin position="40"/>
        <end position="70"/>
    </location>
</feature>
<dbReference type="InterPro" id="IPR049713">
    <property type="entry name" value="Pr6Pr-like"/>
</dbReference>
<protein>
    <submittedName>
        <fullName evidence="2">Uncharacterized protein</fullName>
    </submittedName>
</protein>
<feature type="transmembrane region" description="Helical" evidence="1">
    <location>
        <begin position="176"/>
        <end position="200"/>
    </location>
</feature>
<evidence type="ECO:0000313" key="3">
    <source>
        <dbReference type="EMBL" id="CDX49765.1"/>
    </source>
</evidence>
<reference evidence="2 5" key="2">
    <citation type="submission" date="2014-08" db="EMBL/GenBank/DDBJ databases">
        <authorList>
            <person name="Moulin Lionel"/>
        </authorList>
    </citation>
    <scope>NUCLEOTIDE SEQUENCE [LARGE SCALE GENOMIC DNA]</scope>
</reference>
<dbReference type="AlphaFoldDB" id="A0A090DTB3"/>
<keyword evidence="1" id="KW-0812">Transmembrane</keyword>
<organism evidence="2 4">
    <name type="scientific">Mesorhizobium plurifarium</name>
    <dbReference type="NCBI Taxonomy" id="69974"/>
    <lineage>
        <taxon>Bacteria</taxon>
        <taxon>Pseudomonadati</taxon>
        <taxon>Pseudomonadota</taxon>
        <taxon>Alphaproteobacteria</taxon>
        <taxon>Hyphomicrobiales</taxon>
        <taxon>Phyllobacteriaceae</taxon>
        <taxon>Mesorhizobium</taxon>
    </lineage>
</organism>
<name>A0A090DTB3_MESPL</name>
<accession>A0A090DTB3</accession>
<dbReference type="EMBL" id="CCMZ01000017">
    <property type="protein sequence ID" value="CDX17482.1"/>
    <property type="molecule type" value="Genomic_DNA"/>
</dbReference>
<evidence type="ECO:0000256" key="1">
    <source>
        <dbReference type="SAM" id="Phobius"/>
    </source>
</evidence>
<evidence type="ECO:0000313" key="5">
    <source>
        <dbReference type="Proteomes" id="UP000046122"/>
    </source>
</evidence>
<dbReference type="Proteomes" id="UP000046122">
    <property type="component" value="Unassembled WGS sequence"/>
</dbReference>
<keyword evidence="1" id="KW-0472">Membrane</keyword>
<keyword evidence="4" id="KW-1185">Reference proteome</keyword>
<evidence type="ECO:0000313" key="2">
    <source>
        <dbReference type="EMBL" id="CDX17482.1"/>
    </source>
</evidence>
<gene>
    <name evidence="2" type="ORF">MPL3356_240044</name>
    <name evidence="3" type="ORF">MPL3365_100212</name>
</gene>
<feature type="transmembrane region" description="Helical" evidence="1">
    <location>
        <begin position="140"/>
        <end position="156"/>
    </location>
</feature>
<reference evidence="4" key="1">
    <citation type="submission" date="2014-08" db="EMBL/GenBank/DDBJ databases">
        <authorList>
            <person name="Moulin L."/>
        </authorList>
    </citation>
    <scope>NUCLEOTIDE SEQUENCE [LARGE SCALE GENOMIC DNA]</scope>
</reference>
<feature type="transmembrane region" description="Helical" evidence="1">
    <location>
        <begin position="106"/>
        <end position="128"/>
    </location>
</feature>
<dbReference type="Proteomes" id="UP000045285">
    <property type="component" value="Unassembled WGS sequence"/>
</dbReference>
<keyword evidence="1" id="KW-1133">Transmembrane helix</keyword>
<evidence type="ECO:0000313" key="4">
    <source>
        <dbReference type="Proteomes" id="UP000045285"/>
    </source>
</evidence>
<dbReference type="NCBIfam" id="NF038065">
    <property type="entry name" value="Pr6Pr"/>
    <property type="match status" value="1"/>
</dbReference>